<evidence type="ECO:0000313" key="3">
    <source>
        <dbReference type="EMBL" id="KIR48323.1"/>
    </source>
</evidence>
<feature type="compositionally biased region" description="Basic and acidic residues" evidence="1">
    <location>
        <begin position="543"/>
        <end position="552"/>
    </location>
</feature>
<feature type="compositionally biased region" description="Basic and acidic residues" evidence="1">
    <location>
        <begin position="658"/>
        <end position="669"/>
    </location>
</feature>
<feature type="region of interest" description="Disordered" evidence="1">
    <location>
        <begin position="658"/>
        <end position="745"/>
    </location>
</feature>
<name>A0A0D0UJF1_CRYGA</name>
<feature type="region of interest" description="Disordered" evidence="1">
    <location>
        <begin position="586"/>
        <end position="616"/>
    </location>
</feature>
<gene>
    <name evidence="3" type="ORF">I312_02167</name>
</gene>
<sequence>MAPSECPLGLFMQPACLQHRYIRHTNASHIFERPERLRAVLLGVAAAVARLEQRSTTGGQRNTTGDLASLLSSLSLVSPAQPTADLHLVPAPPLPPAPGNILLHHPAVQLAHSPVPDAPFPYIGPPSTASSGASFPSSSYLRDLVKWANGAADRIKQTGCEIPDGLGLNPGDLYLGPGSIIAIEGAIQTVCQAVDHVVRKPKLVSIKEEEPSTPPVEGPADAPLFTKAFCAIRPPGHHCGEDAPSGFCYVNNVVIGALHGYLQHDLDRAIIIDFDLHHGNGTQALVMPLNAASYADDIQVKAGKPPIVGQGGRRRRGWKGFYGSVHDIDGDLDLIRDASISLAAHGQYIENIHLKPYTSEADFYERIYPLYLALLDKAKVFMEETEANPERTIVFISAGFDACEWEHQGMQRHDRRVPVSFYSRYTRDIAAFADKYTEGKVVSVLEGGYSDRALTSAAMGHIVGMRGSLPEGCDEWWTERELINLEKATKKKRGGKLAPLPAEFASQPHLSRTHSLLAHFEGVTSTESVASTVTNTPMGTRMTLRDRRRADEAGGASVESTPGSGGAKKGKGRAVAAVVGTPATSKLKTSSHPIATDTSSVEPETTTVAPSHNYTPLTDKTLETIQSSLEKSVSGEKEMGDWIEEAVKDITKMSLEEHASTPVPKHEFKSQSSPPLSQTPTTTTTTLLPKIILRIPARPTTDNAAEQHDPIPPPSSQSDQQPPFDIEQPPLDIETQARSPSSEAVTYNSTVTAAQLLNHIAGGH</sequence>
<evidence type="ECO:0000259" key="2">
    <source>
        <dbReference type="Pfam" id="PF00850"/>
    </source>
</evidence>
<dbReference type="HOGENOM" id="CLU_013370_2_1_1"/>
<dbReference type="AlphaFoldDB" id="A0A0D0UJF1"/>
<feature type="region of interest" description="Disordered" evidence="1">
    <location>
        <begin position="542"/>
        <end position="572"/>
    </location>
</feature>
<dbReference type="OrthoDB" id="5232919at2759"/>
<dbReference type="GO" id="GO:0004407">
    <property type="term" value="F:histone deacetylase activity"/>
    <property type="evidence" value="ECO:0007669"/>
    <property type="project" value="TreeGrafter"/>
</dbReference>
<feature type="compositionally biased region" description="Low complexity" evidence="1">
    <location>
        <begin position="716"/>
        <end position="726"/>
    </location>
</feature>
<dbReference type="EMBL" id="KN847977">
    <property type="protein sequence ID" value="KIR48323.1"/>
    <property type="molecule type" value="Genomic_DNA"/>
</dbReference>
<dbReference type="Pfam" id="PF00850">
    <property type="entry name" value="Hist_deacetyl"/>
    <property type="match status" value="1"/>
</dbReference>
<dbReference type="Gene3D" id="3.40.800.20">
    <property type="entry name" value="Histone deacetylase domain"/>
    <property type="match status" value="1"/>
</dbReference>
<dbReference type="PANTHER" id="PTHR47558:SF1">
    <property type="entry name" value="HISTONE DEACETYLASE HOS3"/>
    <property type="match status" value="1"/>
</dbReference>
<evidence type="ECO:0000256" key="1">
    <source>
        <dbReference type="SAM" id="MobiDB-lite"/>
    </source>
</evidence>
<reference evidence="3" key="1">
    <citation type="submission" date="2015-01" db="EMBL/GenBank/DDBJ databases">
        <title>The Genome Sequence of Cryptococcus gattii CA1280.</title>
        <authorList>
            <consortium name="The Broad Institute Genomics Platform"/>
            <person name="Cuomo C."/>
            <person name="Litvintseva A."/>
            <person name="Chen Y."/>
            <person name="Heitman J."/>
            <person name="Sun S."/>
            <person name="Springer D."/>
            <person name="Dromer F."/>
            <person name="Young S."/>
            <person name="Zeng Q."/>
            <person name="Gargeya S."/>
            <person name="Abouelleil A."/>
            <person name="Alvarado L."/>
            <person name="Chapman S.B."/>
            <person name="Gainer-Dewar J."/>
            <person name="Goldberg J."/>
            <person name="Griggs A."/>
            <person name="Gujja S."/>
            <person name="Hansen M."/>
            <person name="Howarth C."/>
            <person name="Imamovic A."/>
            <person name="Larimer J."/>
            <person name="Murphy C."/>
            <person name="Naylor J."/>
            <person name="Pearson M."/>
            <person name="Priest M."/>
            <person name="Roberts A."/>
            <person name="Saif S."/>
            <person name="Shea T."/>
            <person name="Sykes S."/>
            <person name="Wortman J."/>
            <person name="Nusbaum C."/>
            <person name="Birren B."/>
        </authorList>
    </citation>
    <scope>NUCLEOTIDE SEQUENCE [LARGE SCALE GENOMIC DNA]</scope>
    <source>
        <strain evidence="3">CA1280</strain>
    </source>
</reference>
<dbReference type="PANTHER" id="PTHR47558">
    <property type="entry name" value="HISTONE DEACETYLASE HOS3"/>
    <property type="match status" value="1"/>
</dbReference>
<dbReference type="SUPFAM" id="SSF52768">
    <property type="entry name" value="Arginase/deacetylase"/>
    <property type="match status" value="1"/>
</dbReference>
<proteinExistence type="predicted"/>
<dbReference type="InterPro" id="IPR053244">
    <property type="entry name" value="HDAC_HD_type_1"/>
</dbReference>
<feature type="compositionally biased region" description="Polar residues" evidence="1">
    <location>
        <begin position="736"/>
        <end position="745"/>
    </location>
</feature>
<accession>A0A0D0UJF1</accession>
<protein>
    <submittedName>
        <fullName evidence="3">Unplaced genomic scaffold supercont1.5, whole genome shotgun sequence</fullName>
    </submittedName>
</protein>
<dbReference type="InterPro" id="IPR023801">
    <property type="entry name" value="His_deacetylse_dom"/>
</dbReference>
<dbReference type="GO" id="GO:0010468">
    <property type="term" value="P:regulation of gene expression"/>
    <property type="evidence" value="ECO:0007669"/>
    <property type="project" value="UniProtKB-ARBA"/>
</dbReference>
<dbReference type="PRINTS" id="PR01270">
    <property type="entry name" value="HDASUPER"/>
</dbReference>
<organism evidence="3">
    <name type="scientific">Cryptococcus bacillisporus CA1280</name>
    <dbReference type="NCBI Taxonomy" id="1296109"/>
    <lineage>
        <taxon>Eukaryota</taxon>
        <taxon>Fungi</taxon>
        <taxon>Dikarya</taxon>
        <taxon>Basidiomycota</taxon>
        <taxon>Agaricomycotina</taxon>
        <taxon>Tremellomycetes</taxon>
        <taxon>Tremellales</taxon>
        <taxon>Cryptococcaceae</taxon>
        <taxon>Cryptococcus</taxon>
        <taxon>Cryptococcus gattii species complex</taxon>
    </lineage>
</organism>
<dbReference type="GO" id="GO:0005634">
    <property type="term" value="C:nucleus"/>
    <property type="evidence" value="ECO:0007669"/>
    <property type="project" value="TreeGrafter"/>
</dbReference>
<dbReference type="InterPro" id="IPR037138">
    <property type="entry name" value="His_deacetylse_dom_sf"/>
</dbReference>
<dbReference type="InterPro" id="IPR000286">
    <property type="entry name" value="HDACs"/>
</dbReference>
<feature type="compositionally biased region" description="Low complexity" evidence="1">
    <location>
        <begin position="670"/>
        <end position="689"/>
    </location>
</feature>
<feature type="domain" description="Histone deacetylase" evidence="2">
    <location>
        <begin position="136"/>
        <end position="461"/>
    </location>
</feature>
<dbReference type="InterPro" id="IPR023696">
    <property type="entry name" value="Ureohydrolase_dom_sf"/>
</dbReference>